<accession>A0A1M6KPM0</accession>
<evidence type="ECO:0000256" key="2">
    <source>
        <dbReference type="ARBA" id="ARBA00022448"/>
    </source>
</evidence>
<evidence type="ECO:0000256" key="3">
    <source>
        <dbReference type="ARBA" id="ARBA00022475"/>
    </source>
</evidence>
<proteinExistence type="inferred from homology"/>
<comment type="similarity">
    <text evidence="8">Belongs to the TsuA/YedE (TC 9.B.102) family.</text>
</comment>
<feature type="transmembrane region" description="Helical" evidence="9">
    <location>
        <begin position="12"/>
        <end position="32"/>
    </location>
</feature>
<dbReference type="PANTHER" id="PTHR30574">
    <property type="entry name" value="INNER MEMBRANE PROTEIN YEDE"/>
    <property type="match status" value="1"/>
</dbReference>
<keyword evidence="7 9" id="KW-0472">Membrane</keyword>
<evidence type="ECO:0000256" key="6">
    <source>
        <dbReference type="ARBA" id="ARBA00022989"/>
    </source>
</evidence>
<feature type="transmembrane region" description="Helical" evidence="9">
    <location>
        <begin position="72"/>
        <end position="88"/>
    </location>
</feature>
<keyword evidence="11" id="KW-1185">Reference proteome</keyword>
<evidence type="ECO:0000256" key="7">
    <source>
        <dbReference type="ARBA" id="ARBA00023136"/>
    </source>
</evidence>
<protein>
    <submittedName>
        <fullName evidence="10">Uncharacterized protein</fullName>
    </submittedName>
</protein>
<organism evidence="10 11">
    <name type="scientific">Malonomonas rubra DSM 5091</name>
    <dbReference type="NCBI Taxonomy" id="1122189"/>
    <lineage>
        <taxon>Bacteria</taxon>
        <taxon>Pseudomonadati</taxon>
        <taxon>Thermodesulfobacteriota</taxon>
        <taxon>Desulfuromonadia</taxon>
        <taxon>Desulfuromonadales</taxon>
        <taxon>Geopsychrobacteraceae</taxon>
        <taxon>Malonomonas</taxon>
    </lineage>
</organism>
<evidence type="ECO:0000313" key="10">
    <source>
        <dbReference type="EMBL" id="SHJ60846.1"/>
    </source>
</evidence>
<keyword evidence="5 9" id="KW-0812">Transmembrane</keyword>
<evidence type="ECO:0000256" key="1">
    <source>
        <dbReference type="ARBA" id="ARBA00004429"/>
    </source>
</evidence>
<comment type="subcellular location">
    <subcellularLocation>
        <location evidence="1">Cell inner membrane</location>
        <topology evidence="1">Multi-pass membrane protein</topology>
    </subcellularLocation>
</comment>
<dbReference type="InterPro" id="IPR007272">
    <property type="entry name" value="Sulf_transp_TsuA/YedE"/>
</dbReference>
<dbReference type="GO" id="GO:0005886">
    <property type="term" value="C:plasma membrane"/>
    <property type="evidence" value="ECO:0007669"/>
    <property type="project" value="UniProtKB-SubCell"/>
</dbReference>
<gene>
    <name evidence="10" type="ORF">SAMN02745165_02749</name>
</gene>
<reference evidence="10 11" key="1">
    <citation type="submission" date="2016-11" db="EMBL/GenBank/DDBJ databases">
        <authorList>
            <person name="Jaros S."/>
            <person name="Januszkiewicz K."/>
            <person name="Wedrychowicz H."/>
        </authorList>
    </citation>
    <scope>NUCLEOTIDE SEQUENCE [LARGE SCALE GENOMIC DNA]</scope>
    <source>
        <strain evidence="10 11">DSM 5091</strain>
    </source>
</reference>
<evidence type="ECO:0000256" key="5">
    <source>
        <dbReference type="ARBA" id="ARBA00022692"/>
    </source>
</evidence>
<dbReference type="PANTHER" id="PTHR30574:SF1">
    <property type="entry name" value="SULPHUR TRANSPORT DOMAIN-CONTAINING PROTEIN"/>
    <property type="match status" value="1"/>
</dbReference>
<dbReference type="Pfam" id="PF04143">
    <property type="entry name" value="Sulf_transp"/>
    <property type="match status" value="1"/>
</dbReference>
<dbReference type="Proteomes" id="UP000184171">
    <property type="component" value="Unassembled WGS sequence"/>
</dbReference>
<evidence type="ECO:0000313" key="11">
    <source>
        <dbReference type="Proteomes" id="UP000184171"/>
    </source>
</evidence>
<dbReference type="AlphaFoldDB" id="A0A1M6KPM0"/>
<evidence type="ECO:0000256" key="9">
    <source>
        <dbReference type="SAM" id="Phobius"/>
    </source>
</evidence>
<name>A0A1M6KPM0_MALRU</name>
<keyword evidence="2" id="KW-0813">Transport</keyword>
<sequence length="135" mass="14903">MSKQLLEDKGWNPYLAGSLSGIVSVLSVWIAGQFLGASTTFVRSVGLLEQLFSSERVGQMEYFIKTTPKIDWQWMFVVGIFIGALIAAKTSNSFRWEGLPDLWQQRFGPKSKAKRAIFAFSGGAIAMYGARLADG</sequence>
<keyword evidence="3" id="KW-1003">Cell membrane</keyword>
<dbReference type="EMBL" id="FQZT01000011">
    <property type="protein sequence ID" value="SHJ60846.1"/>
    <property type="molecule type" value="Genomic_DNA"/>
</dbReference>
<feature type="transmembrane region" description="Helical" evidence="9">
    <location>
        <begin position="116"/>
        <end position="133"/>
    </location>
</feature>
<keyword evidence="6 9" id="KW-1133">Transmembrane helix</keyword>
<evidence type="ECO:0000256" key="8">
    <source>
        <dbReference type="ARBA" id="ARBA00035655"/>
    </source>
</evidence>
<dbReference type="STRING" id="1122189.SAMN02745165_02749"/>
<keyword evidence="4" id="KW-0997">Cell inner membrane</keyword>
<evidence type="ECO:0000256" key="4">
    <source>
        <dbReference type="ARBA" id="ARBA00022519"/>
    </source>
</evidence>